<evidence type="ECO:0000256" key="3">
    <source>
        <dbReference type="ARBA" id="ARBA00023082"/>
    </source>
</evidence>
<keyword evidence="3" id="KW-0731">Sigma factor</keyword>
<dbReference type="Gene3D" id="1.10.10.10">
    <property type="entry name" value="Winged helix-like DNA-binding domain superfamily/Winged helix DNA-binding domain"/>
    <property type="match status" value="1"/>
</dbReference>
<sequence>MPAHDPADHDDSLTVLLLCCHPSLTPASAIALTLRAVGGLTTAEIARAFLVPEATMAQRISRAKATIRASGAGFRMPSADDRDARLRSALHVLYLLFNEGYASSHGSSLQRTALSGEAIRLTRMLVAAVPDHPEALGLLALMLLLEARGPARSDASGRLVPLPQQDRSRWDRALVTEGTELLGRAMTHAAVGEYQLQAAIAAVHDRAATAADTDWDEILSLYELLEDVTGNPVVTLNRAVAVAMAKGPQAALDVVDGVESRLGTTHRWLAVRGQLLEMAGEADAAADLLERAAATATNEAEQRHLAGRAAQLRAASS</sequence>
<dbReference type="InterPro" id="IPR036388">
    <property type="entry name" value="WH-like_DNA-bd_sf"/>
</dbReference>
<dbReference type="RefSeq" id="WP_308423757.1">
    <property type="nucleotide sequence ID" value="NZ_BMNZ01000004.1"/>
</dbReference>
<dbReference type="PANTHER" id="PTHR47756:SF2">
    <property type="entry name" value="BLL6612 PROTEIN"/>
    <property type="match status" value="1"/>
</dbReference>
<proteinExistence type="inferred from homology"/>
<feature type="domain" description="RNA polymerase sigma factor 70 region 4 type 2" evidence="5">
    <location>
        <begin position="16"/>
        <end position="66"/>
    </location>
</feature>
<evidence type="ECO:0000313" key="8">
    <source>
        <dbReference type="Proteomes" id="UP000623461"/>
    </source>
</evidence>
<keyword evidence="4" id="KW-0804">Transcription</keyword>
<dbReference type="InterPro" id="IPR013324">
    <property type="entry name" value="RNA_pol_sigma_r3/r4-like"/>
</dbReference>
<evidence type="ECO:0000313" key="7">
    <source>
        <dbReference type="EMBL" id="GGM97915.1"/>
    </source>
</evidence>
<feature type="domain" description="DUF6596" evidence="6">
    <location>
        <begin position="85"/>
        <end position="186"/>
    </location>
</feature>
<dbReference type="Pfam" id="PF20239">
    <property type="entry name" value="DUF6596"/>
    <property type="match status" value="1"/>
</dbReference>
<evidence type="ECO:0000259" key="6">
    <source>
        <dbReference type="Pfam" id="PF20239"/>
    </source>
</evidence>
<accession>A0ABQ2I5S7</accession>
<evidence type="ECO:0000256" key="1">
    <source>
        <dbReference type="ARBA" id="ARBA00010641"/>
    </source>
</evidence>
<protein>
    <submittedName>
        <fullName evidence="7">RNA polymerase sigma24 factor</fullName>
    </submittedName>
</protein>
<gene>
    <name evidence="7" type="primary">rpoE</name>
    <name evidence="7" type="ORF">GCM10009721_26110</name>
</gene>
<comment type="caution">
    <text evidence="7">The sequence shown here is derived from an EMBL/GenBank/DDBJ whole genome shotgun (WGS) entry which is preliminary data.</text>
</comment>
<dbReference type="Pfam" id="PF08281">
    <property type="entry name" value="Sigma70_r4_2"/>
    <property type="match status" value="1"/>
</dbReference>
<dbReference type="InterPro" id="IPR046531">
    <property type="entry name" value="DUF6596"/>
</dbReference>
<organism evidence="7 8">
    <name type="scientific">Terrabacter tumescens</name>
    <dbReference type="NCBI Taxonomy" id="60443"/>
    <lineage>
        <taxon>Bacteria</taxon>
        <taxon>Bacillati</taxon>
        <taxon>Actinomycetota</taxon>
        <taxon>Actinomycetes</taxon>
        <taxon>Micrococcales</taxon>
        <taxon>Intrasporangiaceae</taxon>
        <taxon>Terrabacter</taxon>
    </lineage>
</organism>
<dbReference type="SUPFAM" id="SSF88659">
    <property type="entry name" value="Sigma3 and sigma4 domains of RNA polymerase sigma factors"/>
    <property type="match status" value="1"/>
</dbReference>
<dbReference type="Proteomes" id="UP000623461">
    <property type="component" value="Unassembled WGS sequence"/>
</dbReference>
<reference evidence="8" key="1">
    <citation type="journal article" date="2019" name="Int. J. Syst. Evol. Microbiol.">
        <title>The Global Catalogue of Microorganisms (GCM) 10K type strain sequencing project: providing services to taxonomists for standard genome sequencing and annotation.</title>
        <authorList>
            <consortium name="The Broad Institute Genomics Platform"/>
            <consortium name="The Broad Institute Genome Sequencing Center for Infectious Disease"/>
            <person name="Wu L."/>
            <person name="Ma J."/>
        </authorList>
    </citation>
    <scope>NUCLEOTIDE SEQUENCE [LARGE SCALE GENOMIC DNA]</scope>
    <source>
        <strain evidence="8">JCM 1365</strain>
    </source>
</reference>
<keyword evidence="2" id="KW-0805">Transcription regulation</keyword>
<evidence type="ECO:0000256" key="2">
    <source>
        <dbReference type="ARBA" id="ARBA00023015"/>
    </source>
</evidence>
<comment type="similarity">
    <text evidence="1">Belongs to the sigma-70 factor family. ECF subfamily.</text>
</comment>
<name>A0ABQ2I5S7_9MICO</name>
<evidence type="ECO:0000259" key="5">
    <source>
        <dbReference type="Pfam" id="PF08281"/>
    </source>
</evidence>
<keyword evidence="8" id="KW-1185">Reference proteome</keyword>
<dbReference type="PANTHER" id="PTHR47756">
    <property type="entry name" value="BLL6612 PROTEIN-RELATED"/>
    <property type="match status" value="1"/>
</dbReference>
<dbReference type="InterPro" id="IPR013249">
    <property type="entry name" value="RNA_pol_sigma70_r4_t2"/>
</dbReference>
<evidence type="ECO:0000256" key="4">
    <source>
        <dbReference type="ARBA" id="ARBA00023163"/>
    </source>
</evidence>
<dbReference type="EMBL" id="BMNZ01000004">
    <property type="protein sequence ID" value="GGM97915.1"/>
    <property type="molecule type" value="Genomic_DNA"/>
</dbReference>